<dbReference type="EMBL" id="LVEN01000001">
    <property type="protein sequence ID" value="OCB78259.1"/>
    <property type="molecule type" value="Genomic_DNA"/>
</dbReference>
<name>A0ABX2XGR4_9FLAO</name>
<dbReference type="Proteomes" id="UP000093343">
    <property type="component" value="Unassembled WGS sequence"/>
</dbReference>
<dbReference type="EMBL" id="LVEN01000033">
    <property type="protein sequence ID" value="OCB72810.1"/>
    <property type="molecule type" value="Genomic_DNA"/>
</dbReference>
<proteinExistence type="predicted"/>
<protein>
    <submittedName>
        <fullName evidence="1">Uncharacterized protein</fullName>
    </submittedName>
</protein>
<organism evidence="1 3">
    <name type="scientific">Flavobacterium piscis</name>
    <dbReference type="NCBI Taxonomy" id="1114874"/>
    <lineage>
        <taxon>Bacteria</taxon>
        <taxon>Pseudomonadati</taxon>
        <taxon>Bacteroidota</taxon>
        <taxon>Flavobacteriia</taxon>
        <taxon>Flavobacteriales</taxon>
        <taxon>Flavobacteriaceae</taxon>
        <taxon>Flavobacterium</taxon>
    </lineage>
</organism>
<accession>A0ABX2XGR4</accession>
<comment type="caution">
    <text evidence="1">The sequence shown here is derived from an EMBL/GenBank/DDBJ whole genome shotgun (WGS) entry which is preliminary data.</text>
</comment>
<evidence type="ECO:0000313" key="1">
    <source>
        <dbReference type="EMBL" id="OCB72810.1"/>
    </source>
</evidence>
<keyword evidence="3" id="KW-1185">Reference proteome</keyword>
<sequence>MKKFKINEHSTGNWIVSHNEFPKFTCEFKTKKFHITRSINGLEDPTGNYKEVALLLRMEEWLLKYHKSKIA</sequence>
<reference evidence="3" key="1">
    <citation type="submission" date="2016-03" db="EMBL/GenBank/DDBJ databases">
        <title>Draft genome sequence of Paenibacillus glacialis DSM 22343.</title>
        <authorList>
            <person name="Shin S.-K."/>
            <person name="Yi H."/>
        </authorList>
    </citation>
    <scope>NUCLEOTIDE SEQUENCE [LARGE SCALE GENOMIC DNA]</scope>
    <source>
        <strain evidence="3">CCUG 60099</strain>
    </source>
</reference>
<reference evidence="1" key="2">
    <citation type="submission" date="2016-03" db="EMBL/GenBank/DDBJ databases">
        <authorList>
            <person name="Shin S.-K."/>
            <person name="Yi H."/>
        </authorList>
    </citation>
    <scope>NUCLEOTIDE SEQUENCE</scope>
    <source>
        <strain evidence="1">CCUG 60099</strain>
    </source>
</reference>
<evidence type="ECO:0000313" key="2">
    <source>
        <dbReference type="EMBL" id="OCB78259.1"/>
    </source>
</evidence>
<gene>
    <name evidence="2" type="ORF">FLP_00705</name>
    <name evidence="1" type="ORF">FLP_14860</name>
</gene>
<evidence type="ECO:0000313" key="3">
    <source>
        <dbReference type="Proteomes" id="UP000093343"/>
    </source>
</evidence>